<dbReference type="CDD" id="cd05305">
    <property type="entry name" value="L-AlaDH"/>
    <property type="match status" value="1"/>
</dbReference>
<dbReference type="InterPro" id="IPR007698">
    <property type="entry name" value="AlaDH/PNT_NAD(H)-bd"/>
</dbReference>
<dbReference type="PIRSF" id="PIRSF000183">
    <property type="entry name" value="Alanine_dh"/>
    <property type="match status" value="1"/>
</dbReference>
<evidence type="ECO:0000256" key="1">
    <source>
        <dbReference type="ARBA" id="ARBA00005689"/>
    </source>
</evidence>
<organism evidence="11 12">
    <name type="scientific">Candidatus Nitrohelix vancouverensis</name>
    <dbReference type="NCBI Taxonomy" id="2705534"/>
    <lineage>
        <taxon>Bacteria</taxon>
        <taxon>Pseudomonadati</taxon>
        <taxon>Nitrospinota/Tectimicrobiota group</taxon>
        <taxon>Nitrospinota</taxon>
        <taxon>Nitrospinia</taxon>
        <taxon>Nitrospinales</taxon>
        <taxon>Nitrospinaceae</taxon>
        <taxon>Candidatus Nitrohelix</taxon>
    </lineage>
</organism>
<gene>
    <name evidence="11" type="primary">ald</name>
    <name evidence="11" type="ORF">G3M78_13120</name>
</gene>
<dbReference type="GO" id="GO:0000166">
    <property type="term" value="F:nucleotide binding"/>
    <property type="evidence" value="ECO:0007669"/>
    <property type="project" value="UniProtKB-KW"/>
</dbReference>
<evidence type="ECO:0000313" key="11">
    <source>
        <dbReference type="EMBL" id="QPJ66283.1"/>
    </source>
</evidence>
<dbReference type="PANTHER" id="PTHR42795:SF1">
    <property type="entry name" value="ALANINE DEHYDROGENASE"/>
    <property type="match status" value="1"/>
</dbReference>
<keyword evidence="4 5" id="KW-0520">NAD</keyword>
<dbReference type="InterPro" id="IPR008141">
    <property type="entry name" value="Ala_DH"/>
</dbReference>
<keyword evidence="8" id="KW-0547">Nucleotide-binding</keyword>
<proteinExistence type="inferred from homology"/>
<dbReference type="KEGG" id="nva:G3M78_13120"/>
<reference evidence="12" key="1">
    <citation type="submission" date="2020-02" db="EMBL/GenBank/DDBJ databases">
        <title>Genomic and physiological characterization of two novel Nitrospinaceae genera.</title>
        <authorList>
            <person name="Mueller A.J."/>
            <person name="Jung M.-Y."/>
            <person name="Strachan C.R."/>
            <person name="Herbold C.W."/>
            <person name="Kirkegaard R.H."/>
            <person name="Daims H."/>
        </authorList>
    </citation>
    <scope>NUCLEOTIDE SEQUENCE [LARGE SCALE GENOMIC DNA]</scope>
</reference>
<evidence type="ECO:0000256" key="7">
    <source>
        <dbReference type="PIRSR" id="PIRSR000183-2"/>
    </source>
</evidence>
<evidence type="ECO:0000256" key="5">
    <source>
        <dbReference type="PIRNR" id="PIRNR000183"/>
    </source>
</evidence>
<feature type="binding site" evidence="8">
    <location>
        <position position="278"/>
    </location>
    <ligand>
        <name>NAD(+)</name>
        <dbReference type="ChEBI" id="CHEBI:57540"/>
    </ligand>
</feature>
<sequence length="371" mass="39770">MIIGVPKEIKVHEYRVALTPAGVHDLIRQGHQVLVQSDAGEGSGIEDADFEAEGAEIADRNTVFAKADMIVKVKEPQEEEYELLREGQILYTYLHLAPAPELTKRLLERKIIGIAYETVQSRDGSLPLLIPMSEVAGRMSIHEGAKYLERENGGRGILLGGVPGVDPGNVVIIGGGVVGSNAAKMAVGTGANVTLLDTNLQRLRYLDDIYGARLKTLMSNRFNLEESLSNADLVVGAVLITGAKAPQLVTRKMLNLMRPGAVIVDVGIDQGGIFETSRPTTHSDPIFKLDGIVHYCVTNMPGAVARTATFALTNATFPFALALANKGFKRALSEDPALKAGLNLYRGKVTHPAVAEALGYPVLSPDEALQS</sequence>
<keyword evidence="3 5" id="KW-0560">Oxidoreductase</keyword>
<dbReference type="InterPro" id="IPR036291">
    <property type="entry name" value="NAD(P)-bd_dom_sf"/>
</dbReference>
<evidence type="ECO:0000256" key="3">
    <source>
        <dbReference type="ARBA" id="ARBA00023002"/>
    </source>
</evidence>
<feature type="binding site" evidence="8">
    <location>
        <position position="133"/>
    </location>
    <ligand>
        <name>NAD(+)</name>
        <dbReference type="ChEBI" id="CHEBI:57540"/>
    </ligand>
</feature>
<feature type="binding site" evidence="7">
    <location>
        <position position="15"/>
    </location>
    <ligand>
        <name>substrate</name>
    </ligand>
</feature>
<comment type="catalytic activity">
    <reaction evidence="5">
        <text>L-alanine + NAD(+) + H2O = pyruvate + NH4(+) + NADH + H(+)</text>
        <dbReference type="Rhea" id="RHEA:18405"/>
        <dbReference type="ChEBI" id="CHEBI:15361"/>
        <dbReference type="ChEBI" id="CHEBI:15377"/>
        <dbReference type="ChEBI" id="CHEBI:15378"/>
        <dbReference type="ChEBI" id="CHEBI:28938"/>
        <dbReference type="ChEBI" id="CHEBI:57540"/>
        <dbReference type="ChEBI" id="CHEBI:57945"/>
        <dbReference type="ChEBI" id="CHEBI:57972"/>
        <dbReference type="EC" id="1.4.1.1"/>
    </reaction>
</comment>
<dbReference type="EMBL" id="CP048620">
    <property type="protein sequence ID" value="QPJ66283.1"/>
    <property type="molecule type" value="Genomic_DNA"/>
</dbReference>
<feature type="binding site" evidence="8">
    <location>
        <begin position="297"/>
        <end position="300"/>
    </location>
    <ligand>
        <name>NAD(+)</name>
        <dbReference type="ChEBI" id="CHEBI:57540"/>
    </ligand>
</feature>
<evidence type="ECO:0000256" key="6">
    <source>
        <dbReference type="PIRSR" id="PIRSR000183-1"/>
    </source>
</evidence>
<feature type="binding site" evidence="7">
    <location>
        <position position="74"/>
    </location>
    <ligand>
        <name>substrate</name>
    </ligand>
</feature>
<name>A0A7T0C4D2_9BACT</name>
<dbReference type="FunFam" id="3.40.50.720:FF:000049">
    <property type="entry name" value="Alanine dehydrogenase"/>
    <property type="match status" value="1"/>
</dbReference>
<feature type="active site" description="Proton donor/acceptor" evidence="6">
    <location>
        <position position="95"/>
    </location>
</feature>
<dbReference type="InterPro" id="IPR007886">
    <property type="entry name" value="AlaDH/PNT_N"/>
</dbReference>
<dbReference type="SMART" id="SM01003">
    <property type="entry name" value="AlaDh_PNT_N"/>
    <property type="match status" value="1"/>
</dbReference>
<dbReference type="GO" id="GO:0042853">
    <property type="term" value="P:L-alanine catabolic process"/>
    <property type="evidence" value="ECO:0007669"/>
    <property type="project" value="InterPro"/>
</dbReference>
<evidence type="ECO:0000259" key="9">
    <source>
        <dbReference type="SMART" id="SM01002"/>
    </source>
</evidence>
<dbReference type="Pfam" id="PF01262">
    <property type="entry name" value="AlaDh_PNT_C"/>
    <property type="match status" value="1"/>
</dbReference>
<evidence type="ECO:0000256" key="4">
    <source>
        <dbReference type="ARBA" id="ARBA00023027"/>
    </source>
</evidence>
<feature type="binding site" evidence="8">
    <location>
        <begin position="266"/>
        <end position="269"/>
    </location>
    <ligand>
        <name>NAD(+)</name>
        <dbReference type="ChEBI" id="CHEBI:57540"/>
    </ligand>
</feature>
<dbReference type="SUPFAM" id="SSF51735">
    <property type="entry name" value="NAD(P)-binding Rossmann-fold domains"/>
    <property type="match status" value="1"/>
</dbReference>
<feature type="domain" description="Alanine dehydrogenase/pyridine nucleotide transhydrogenase NAD(H)-binding" evidence="9">
    <location>
        <begin position="148"/>
        <end position="296"/>
    </location>
</feature>
<protein>
    <recommendedName>
        <fullName evidence="2 5">Alanine dehydrogenase</fullName>
        <ecNumber evidence="2 5">1.4.1.1</ecNumber>
    </recommendedName>
</protein>
<dbReference type="NCBIfam" id="TIGR00518">
    <property type="entry name" value="alaDH"/>
    <property type="match status" value="1"/>
</dbReference>
<dbReference type="SMART" id="SM01002">
    <property type="entry name" value="AlaDh_PNT_C"/>
    <property type="match status" value="1"/>
</dbReference>
<dbReference type="Proteomes" id="UP000594464">
    <property type="component" value="Chromosome"/>
</dbReference>
<dbReference type="Pfam" id="PF05222">
    <property type="entry name" value="AlaDh_PNT_N"/>
    <property type="match status" value="1"/>
</dbReference>
<feature type="binding site" evidence="8">
    <location>
        <position position="219"/>
    </location>
    <ligand>
        <name>NAD(+)</name>
        <dbReference type="ChEBI" id="CHEBI:57540"/>
    </ligand>
</feature>
<dbReference type="SUPFAM" id="SSF52283">
    <property type="entry name" value="Formate/glycerate dehydrogenase catalytic domain-like"/>
    <property type="match status" value="1"/>
</dbReference>
<dbReference type="AlphaFoldDB" id="A0A7T0C4D2"/>
<dbReference type="PANTHER" id="PTHR42795">
    <property type="entry name" value="ALANINE DEHYDROGENASE"/>
    <property type="match status" value="1"/>
</dbReference>
<feature type="binding site" evidence="8">
    <location>
        <position position="197"/>
    </location>
    <ligand>
        <name>NAD(+)</name>
        <dbReference type="ChEBI" id="CHEBI:57540"/>
    </ligand>
</feature>
<evidence type="ECO:0000256" key="2">
    <source>
        <dbReference type="ARBA" id="ARBA00012897"/>
    </source>
</evidence>
<comment type="similarity">
    <text evidence="1 5">Belongs to the AlaDH/PNT family.</text>
</comment>
<feature type="binding site" evidence="8">
    <location>
        <position position="202"/>
    </location>
    <ligand>
        <name>NAD(+)</name>
        <dbReference type="ChEBI" id="CHEBI:57540"/>
    </ligand>
</feature>
<feature type="active site" description="Proton donor/acceptor" evidence="6">
    <location>
        <position position="269"/>
    </location>
</feature>
<feature type="binding site" evidence="8">
    <location>
        <begin position="238"/>
        <end position="239"/>
    </location>
    <ligand>
        <name>NAD(+)</name>
        <dbReference type="ChEBI" id="CHEBI:57540"/>
    </ligand>
</feature>
<dbReference type="Gene3D" id="3.40.50.720">
    <property type="entry name" value="NAD(P)-binding Rossmann-like Domain"/>
    <property type="match status" value="2"/>
</dbReference>
<accession>A0A7T0C4D2</accession>
<dbReference type="GO" id="GO:0005886">
    <property type="term" value="C:plasma membrane"/>
    <property type="evidence" value="ECO:0007669"/>
    <property type="project" value="TreeGrafter"/>
</dbReference>
<dbReference type="GO" id="GO:0000286">
    <property type="term" value="F:alanine dehydrogenase activity"/>
    <property type="evidence" value="ECO:0007669"/>
    <property type="project" value="UniProtKB-UniRule"/>
</dbReference>
<feature type="domain" description="Alanine dehydrogenase/pyridine nucleotide transhydrogenase N-terminal" evidence="10">
    <location>
        <begin position="4"/>
        <end position="136"/>
    </location>
</feature>
<evidence type="ECO:0000256" key="8">
    <source>
        <dbReference type="PIRSR" id="PIRSR000183-3"/>
    </source>
</evidence>
<dbReference type="EC" id="1.4.1.1" evidence="2 5"/>
<evidence type="ECO:0000313" key="12">
    <source>
        <dbReference type="Proteomes" id="UP000594464"/>
    </source>
</evidence>
<evidence type="ECO:0000259" key="10">
    <source>
        <dbReference type="SMART" id="SM01003"/>
    </source>
</evidence>